<dbReference type="InterPro" id="IPR013783">
    <property type="entry name" value="Ig-like_fold"/>
</dbReference>
<dbReference type="InterPro" id="IPR026341">
    <property type="entry name" value="T9SS_type_B"/>
</dbReference>
<dbReference type="EMBL" id="JASCRY010000002">
    <property type="protein sequence ID" value="MDI5949613.1"/>
    <property type="molecule type" value="Genomic_DNA"/>
</dbReference>
<keyword evidence="3" id="KW-1185">Reference proteome</keyword>
<feature type="signal peptide" evidence="1">
    <location>
        <begin position="1"/>
        <end position="20"/>
    </location>
</feature>
<comment type="caution">
    <text evidence="2">The sequence shown here is derived from an EMBL/GenBank/DDBJ whole genome shotgun (WGS) entry which is preliminary data.</text>
</comment>
<dbReference type="Gene3D" id="2.60.40.10">
    <property type="entry name" value="Immunoglobulins"/>
    <property type="match status" value="1"/>
</dbReference>
<evidence type="ECO:0000313" key="2">
    <source>
        <dbReference type="EMBL" id="MDI5949613.1"/>
    </source>
</evidence>
<accession>A0AAW6TPL8</accession>
<dbReference type="AlphaFoldDB" id="A0AAW6TPL8"/>
<organism evidence="2 3">
    <name type="scientific">Flavobacterium yafengii</name>
    <dbReference type="NCBI Taxonomy" id="3041253"/>
    <lineage>
        <taxon>Bacteria</taxon>
        <taxon>Pseudomonadati</taxon>
        <taxon>Bacteroidota</taxon>
        <taxon>Flavobacteriia</taxon>
        <taxon>Flavobacteriales</taxon>
        <taxon>Flavobacteriaceae</taxon>
        <taxon>Flavobacterium</taxon>
    </lineage>
</organism>
<feature type="chain" id="PRO_5043521262" evidence="1">
    <location>
        <begin position="21"/>
        <end position="814"/>
    </location>
</feature>
<keyword evidence="1" id="KW-0732">Signal</keyword>
<evidence type="ECO:0000256" key="1">
    <source>
        <dbReference type="SAM" id="SignalP"/>
    </source>
</evidence>
<name>A0AAW6TPL8_9FLAO</name>
<protein>
    <submittedName>
        <fullName evidence="2">T9SS type B sorting domain-containing protein</fullName>
    </submittedName>
</protein>
<proteinExistence type="predicted"/>
<dbReference type="Proteomes" id="UP001228643">
    <property type="component" value="Unassembled WGS sequence"/>
</dbReference>
<evidence type="ECO:0000313" key="3">
    <source>
        <dbReference type="Proteomes" id="UP001228643"/>
    </source>
</evidence>
<dbReference type="RefSeq" id="WP_282715763.1">
    <property type="nucleotide sequence ID" value="NZ_JASCRY010000002.1"/>
</dbReference>
<reference evidence="2 3" key="1">
    <citation type="submission" date="2023-04" db="EMBL/GenBank/DDBJ databases">
        <title>Two novel species of Flavobacterium.</title>
        <authorList>
            <person name="Liu Q."/>
            <person name="Xin Y.-H."/>
        </authorList>
    </citation>
    <scope>NUCLEOTIDE SEQUENCE [LARGE SCALE GENOMIC DNA]</scope>
    <source>
        <strain evidence="2 3">LB2P87</strain>
    </source>
</reference>
<dbReference type="NCBIfam" id="TIGR04131">
    <property type="entry name" value="Bac_Flav_CTERM"/>
    <property type="match status" value="1"/>
</dbReference>
<dbReference type="Pfam" id="PF13585">
    <property type="entry name" value="CHU_C"/>
    <property type="match status" value="1"/>
</dbReference>
<gene>
    <name evidence="2" type="ORF">QLS97_08135</name>
</gene>
<sequence length="814" mass="89497">MDFRLLIILFLSLLTINSKAQSDCSNAIIACGNTGFEGLTVTGIGIQELSGLNTCSSQENNSIWLRISIKKGGTLGFLLKPESTDINEDFDFFVFGPNANCDMLGQAIRCSTTNPKTINQKNNFTGMAEDETDTSEGPGADGNSFVKWLTVDDGDSYFLVVDRPIGSSNFSLQWTGTATFNSAPTFEVPTGAALDLNQCDNDGIADFSTTIDLTKNTSKIIGFQNDVIVTYHIEQNDALTNINPIINTTQFINTSNPQNIFARITNTTTGCFNTSDFKITVNDLIKFPVTEFSICDDAADGNDSNGQSFFDLNTVSSYIFGNQNTDTFTIKYYLSENDATNDSNRLPQFFYNTIPNLQSIYIKASSPNLCTAISKIKLIVTPLPLKTSAILVQCDTGFTPDGISLFNLNEVNAKFTNNNNDLITAFFINDTDAQNNNNELNTSFYNTVNPQSITVRVTNNKTGCSSLSTLELKVNVIPEKTYTINPVCDTDGIEDGKHIFNLKEANIPTTSTQTLFYYSNINDALLEQNKLTNSFSYFNETAYNQIIYARIEDGNDCFGISKIKLEVLKLPDLNTTIATSFVCSNLPTFFIQLNAGIPDDSLSSDYTYIWSKDGTVLSTKTASTLDVNIIGLYTVEVKNNSGCSKIRTIKVAASDVAKITNIAITDLSDVNSVTVNVTGEGQYQYSLDAPSGPFQDSNFFDNVTAGIHEVYINDKNGCGTVSQTIAVIGVPKFFTPNGDGYNDHWNLKGVNENFNENSIIYIFDRYGKLLKQIVPSSQGWDGTFLGQPLSPDDYWYSIKLDDGREAKGHFSLKR</sequence>